<accession>A0A1H1S6R9</accession>
<organism evidence="2 3">
    <name type="scientific">Corynebacterium timonense</name>
    <dbReference type="NCBI Taxonomy" id="441500"/>
    <lineage>
        <taxon>Bacteria</taxon>
        <taxon>Bacillati</taxon>
        <taxon>Actinomycetota</taxon>
        <taxon>Actinomycetes</taxon>
        <taxon>Mycobacteriales</taxon>
        <taxon>Corynebacteriaceae</taxon>
        <taxon>Corynebacterium</taxon>
    </lineage>
</organism>
<feature type="domain" description="Peptidase M16 C-terminal" evidence="1">
    <location>
        <begin position="237"/>
        <end position="345"/>
    </location>
</feature>
<evidence type="ECO:0000313" key="2">
    <source>
        <dbReference type="EMBL" id="SDS42979.1"/>
    </source>
</evidence>
<dbReference type="OrthoDB" id="9811314at2"/>
<dbReference type="InterPro" id="IPR007863">
    <property type="entry name" value="Peptidase_M16_C"/>
</dbReference>
<dbReference type="EMBL" id="LT629765">
    <property type="protein sequence ID" value="SDS42979.1"/>
    <property type="molecule type" value="Genomic_DNA"/>
</dbReference>
<reference evidence="2 3" key="1">
    <citation type="submission" date="2016-10" db="EMBL/GenBank/DDBJ databases">
        <authorList>
            <person name="de Groot N.N."/>
        </authorList>
    </citation>
    <scope>NUCLEOTIDE SEQUENCE [LARGE SCALE GENOMIC DNA]</scope>
    <source>
        <strain evidence="2 3">DSM 45434</strain>
    </source>
</reference>
<dbReference type="InterPro" id="IPR011249">
    <property type="entry name" value="Metalloenz_LuxS/M16"/>
</dbReference>
<dbReference type="SUPFAM" id="SSF63411">
    <property type="entry name" value="LuxS/MPP-like metallohydrolase"/>
    <property type="match status" value="1"/>
</dbReference>
<sequence length="411" mass="44502">MILLPPHAKFAVDGLDVHVFSTPHCELSEVRAAIPLFRETETDAAAAAILGNVALQPTLPSQRCYRDTLLRKGAEFSVSLMSDKVFISGVCPRDRIADCLFTVFQACLDVPTGAEFAYLLRTAKVHAQMLAEVPDIALHTENLRRRWGSHPFAMGMTTVEALQKLTHSDYAAFVAERIGVAGGQFVICTDIPDHGKLLDDFAAEIADGIRSLPTHNLHLGPEIDIAPVTPGTYQLGRAEPEAVVSMQLMMPAAPRTASDNAAFRTASTILGGYPNSRLLTQLRDVLGVVYQISSYTEDYRGAANLTISLKTPIHLFQETAVRLDEIVNDFVSNGPGTGELNDAVRYLINSTAVSWANPAGFGSAQAALLSTGVTLDYWDRLAFDLAELNVDDVTQAARRYMGEGVRILGSA</sequence>
<gene>
    <name evidence="2" type="ORF">SAMN04488539_1663</name>
</gene>
<proteinExistence type="predicted"/>
<dbReference type="Proteomes" id="UP000182237">
    <property type="component" value="Chromosome I"/>
</dbReference>
<protein>
    <submittedName>
        <fullName evidence="2">Peptidase M16 inactive domain-containing protein</fullName>
    </submittedName>
</protein>
<name>A0A1H1S6R9_9CORY</name>
<dbReference type="RefSeq" id="WP_081582929.1">
    <property type="nucleotide sequence ID" value="NZ_LT629765.1"/>
</dbReference>
<dbReference type="Pfam" id="PF05193">
    <property type="entry name" value="Peptidase_M16_C"/>
    <property type="match status" value="1"/>
</dbReference>
<dbReference type="AlphaFoldDB" id="A0A1H1S6R9"/>
<evidence type="ECO:0000259" key="1">
    <source>
        <dbReference type="Pfam" id="PF05193"/>
    </source>
</evidence>
<dbReference type="Gene3D" id="3.30.830.10">
    <property type="entry name" value="Metalloenzyme, LuxS/M16 peptidase-like"/>
    <property type="match status" value="1"/>
</dbReference>
<evidence type="ECO:0000313" key="3">
    <source>
        <dbReference type="Proteomes" id="UP000182237"/>
    </source>
</evidence>
<dbReference type="GO" id="GO:0046872">
    <property type="term" value="F:metal ion binding"/>
    <property type="evidence" value="ECO:0007669"/>
    <property type="project" value="InterPro"/>
</dbReference>
<dbReference type="STRING" id="1203190.GCA_000312345_01534"/>
<keyword evidence="3" id="KW-1185">Reference proteome</keyword>